<evidence type="ECO:0000313" key="2">
    <source>
        <dbReference type="EMBL" id="ARN79498.1"/>
    </source>
</evidence>
<dbReference type="PANTHER" id="PTHR10900:SF77">
    <property type="entry name" value="FI19380P1"/>
    <property type="match status" value="1"/>
</dbReference>
<dbReference type="SMART" id="SM00554">
    <property type="entry name" value="FAS1"/>
    <property type="match status" value="1"/>
</dbReference>
<dbReference type="AlphaFoldDB" id="A0A1W6MPG1"/>
<dbReference type="InterPro" id="IPR000782">
    <property type="entry name" value="FAS1_domain"/>
</dbReference>
<dbReference type="PROSITE" id="PS50213">
    <property type="entry name" value="FAS1"/>
    <property type="match status" value="1"/>
</dbReference>
<dbReference type="Proteomes" id="UP000193431">
    <property type="component" value="Chromosome"/>
</dbReference>
<proteinExistence type="predicted"/>
<dbReference type="STRING" id="331648.BST97_14090"/>
<dbReference type="InterPro" id="IPR036378">
    <property type="entry name" value="FAS1_dom_sf"/>
</dbReference>
<dbReference type="GO" id="GO:0005615">
    <property type="term" value="C:extracellular space"/>
    <property type="evidence" value="ECO:0007669"/>
    <property type="project" value="TreeGrafter"/>
</dbReference>
<protein>
    <submittedName>
        <fullName evidence="2">Fasciclin</fullName>
    </submittedName>
</protein>
<dbReference type="InterPro" id="IPR050904">
    <property type="entry name" value="Adhesion/Biosynth-related"/>
</dbReference>
<sequence>MEQKRADSLAMVETQKRERDERATSINGAMMYDDMTIVENASTSDDLSTLVAAVKAADLVETLNSEGPFTVFAPTNAAFDKLPAGTVDNLMKAENKAKLKGVLTYHVVSGNVMAADLQKMIKDGNGTATLKTVNGGQLTAMVKDGKVRLKDAKGNTSTVTVTDVKQSNGVVHVIDTVVMPSA</sequence>
<dbReference type="SUPFAM" id="SSF82153">
    <property type="entry name" value="FAS1 domain"/>
    <property type="match status" value="1"/>
</dbReference>
<reference evidence="2 3" key="1">
    <citation type="submission" date="2016-11" db="EMBL/GenBank/DDBJ databases">
        <title>Trade-off between light-utilization and light-protection in marine flavobacteria.</title>
        <authorList>
            <person name="Kumagai Y."/>
        </authorList>
    </citation>
    <scope>NUCLEOTIDE SEQUENCE [LARGE SCALE GENOMIC DNA]</scope>
    <source>
        <strain evidence="2 3">JCM 13191</strain>
    </source>
</reference>
<evidence type="ECO:0000313" key="3">
    <source>
        <dbReference type="Proteomes" id="UP000193431"/>
    </source>
</evidence>
<dbReference type="PANTHER" id="PTHR10900">
    <property type="entry name" value="PERIOSTIN-RELATED"/>
    <property type="match status" value="1"/>
</dbReference>
<dbReference type="OrthoDB" id="9800666at2"/>
<organism evidence="2 3">
    <name type="scientific">Nonlabens spongiae</name>
    <dbReference type="NCBI Taxonomy" id="331648"/>
    <lineage>
        <taxon>Bacteria</taxon>
        <taxon>Pseudomonadati</taxon>
        <taxon>Bacteroidota</taxon>
        <taxon>Flavobacteriia</taxon>
        <taxon>Flavobacteriales</taxon>
        <taxon>Flavobacteriaceae</taxon>
        <taxon>Nonlabens</taxon>
    </lineage>
</organism>
<accession>A0A1W6MPG1</accession>
<keyword evidence="3" id="KW-1185">Reference proteome</keyword>
<evidence type="ECO:0000259" key="1">
    <source>
        <dbReference type="PROSITE" id="PS50213"/>
    </source>
</evidence>
<gene>
    <name evidence="2" type="ORF">BST97_14090</name>
</gene>
<name>A0A1W6MPG1_9FLAO</name>
<feature type="domain" description="FAS1" evidence="1">
    <location>
        <begin position="34"/>
        <end position="178"/>
    </location>
</feature>
<dbReference type="Gene3D" id="2.30.180.10">
    <property type="entry name" value="FAS1 domain"/>
    <property type="match status" value="1"/>
</dbReference>
<dbReference type="Pfam" id="PF02469">
    <property type="entry name" value="Fasciclin"/>
    <property type="match status" value="1"/>
</dbReference>
<dbReference type="FunFam" id="2.30.180.10:FF:000019">
    <property type="entry name" value="Cell surface lipoprotein"/>
    <property type="match status" value="1"/>
</dbReference>
<dbReference type="EMBL" id="CP019344">
    <property type="protein sequence ID" value="ARN79498.1"/>
    <property type="molecule type" value="Genomic_DNA"/>
</dbReference>